<dbReference type="AlphaFoldDB" id="A0A9P6JXA4"/>
<dbReference type="Proteomes" id="UP000723463">
    <property type="component" value="Unassembled WGS sequence"/>
</dbReference>
<protein>
    <submittedName>
        <fullName evidence="1">Uncharacterized protein</fullName>
    </submittedName>
</protein>
<gene>
    <name evidence="1" type="ORF">EC957_000339</name>
</gene>
<feature type="non-terminal residue" evidence="1">
    <location>
        <position position="1"/>
    </location>
</feature>
<dbReference type="EMBL" id="JAAAXW010001014">
    <property type="protein sequence ID" value="KAF9536109.1"/>
    <property type="molecule type" value="Genomic_DNA"/>
</dbReference>
<evidence type="ECO:0000313" key="2">
    <source>
        <dbReference type="Proteomes" id="UP000723463"/>
    </source>
</evidence>
<reference evidence="1" key="1">
    <citation type="journal article" date="2020" name="Fungal Divers.">
        <title>Resolving the Mortierellaceae phylogeny through synthesis of multi-gene phylogenetics and phylogenomics.</title>
        <authorList>
            <person name="Vandepol N."/>
            <person name="Liber J."/>
            <person name="Desiro A."/>
            <person name="Na H."/>
            <person name="Kennedy M."/>
            <person name="Barry K."/>
            <person name="Grigoriev I.V."/>
            <person name="Miller A.N."/>
            <person name="O'Donnell K."/>
            <person name="Stajich J.E."/>
            <person name="Bonito G."/>
        </authorList>
    </citation>
    <scope>NUCLEOTIDE SEQUENCE</scope>
    <source>
        <strain evidence="1">NRRL 2591</strain>
    </source>
</reference>
<feature type="non-terminal residue" evidence="1">
    <location>
        <position position="94"/>
    </location>
</feature>
<keyword evidence="2" id="KW-1185">Reference proteome</keyword>
<organism evidence="1 2">
    <name type="scientific">Mortierella hygrophila</name>
    <dbReference type="NCBI Taxonomy" id="979708"/>
    <lineage>
        <taxon>Eukaryota</taxon>
        <taxon>Fungi</taxon>
        <taxon>Fungi incertae sedis</taxon>
        <taxon>Mucoromycota</taxon>
        <taxon>Mortierellomycotina</taxon>
        <taxon>Mortierellomycetes</taxon>
        <taxon>Mortierellales</taxon>
        <taxon>Mortierellaceae</taxon>
        <taxon>Mortierella</taxon>
    </lineage>
</organism>
<comment type="caution">
    <text evidence="1">The sequence shown here is derived from an EMBL/GenBank/DDBJ whole genome shotgun (WGS) entry which is preliminary data.</text>
</comment>
<evidence type="ECO:0000313" key="1">
    <source>
        <dbReference type="EMBL" id="KAF9536109.1"/>
    </source>
</evidence>
<accession>A0A9P6JXA4</accession>
<proteinExistence type="predicted"/>
<name>A0A9P6JXA4_9FUNG</name>
<sequence>EFLDPLQGLALAVKDDEKKYDDDDVKEEQETIATLYQDEPVALNTLKARLAGDIPWLEGSIPYPLVTLQTPIPPLPSCVYFDYEPKIFYYPERT</sequence>